<dbReference type="PANTHER" id="PTHR43130:SF3">
    <property type="entry name" value="HTH-TYPE TRANSCRIPTIONAL REGULATOR RV1931C"/>
    <property type="match status" value="1"/>
</dbReference>
<gene>
    <name evidence="5" type="ORF">HCJ96_09295</name>
</gene>
<sequence>MAKQIGIFIYPGFQPMDVTCAYDCFTEASSRAKNANKPAPYTVSLISETTAPVTSANGITLLPHQTLDTVERLHVLILPGGEGSRELIKQVNVINALTVIAKRVDKVASICTGAFILAALGLAEHRQIATHWRFAQQLQQCFPNCVVNEKALFVAQDNIYSSGGLSAGLDLTLHLIEQDLGTQEATSIAREMVMYMRRPGNQSQYSEPLILQTKTQGKLEKLTEQIIKHIQQDLKVSDMAAFVNMSERHFRRELMRQTLMSPKQMLEKMRLEYARDLLVTSAGLVEQIAHNSGFNSADVFCRRFRQHFGVRPSEYRVRFG</sequence>
<protein>
    <submittedName>
        <fullName evidence="5">Helix-turn-helix domain-containing protein</fullName>
    </submittedName>
</protein>
<keyword evidence="1" id="KW-0805">Transcription regulation</keyword>
<dbReference type="PROSITE" id="PS01124">
    <property type="entry name" value="HTH_ARAC_FAMILY_2"/>
    <property type="match status" value="1"/>
</dbReference>
<dbReference type="Gene3D" id="1.10.10.60">
    <property type="entry name" value="Homeodomain-like"/>
    <property type="match status" value="1"/>
</dbReference>
<dbReference type="Pfam" id="PF01965">
    <property type="entry name" value="DJ-1_PfpI"/>
    <property type="match status" value="1"/>
</dbReference>
<dbReference type="Proteomes" id="UP000709336">
    <property type="component" value="Unassembled WGS sequence"/>
</dbReference>
<keyword evidence="6" id="KW-1185">Reference proteome</keyword>
<dbReference type="InterPro" id="IPR002818">
    <property type="entry name" value="DJ-1/PfpI"/>
</dbReference>
<dbReference type="SUPFAM" id="SSF46689">
    <property type="entry name" value="Homeodomain-like"/>
    <property type="match status" value="2"/>
</dbReference>
<dbReference type="CDD" id="cd03137">
    <property type="entry name" value="GATase1_AraC_1"/>
    <property type="match status" value="1"/>
</dbReference>
<reference evidence="5 6" key="1">
    <citation type="submission" date="2020-03" db="EMBL/GenBank/DDBJ databases">
        <title>Alteromonas ponticola sp. nov., isolated from seawater.</title>
        <authorList>
            <person name="Yoon J.-H."/>
            <person name="Kim Y.-O."/>
        </authorList>
    </citation>
    <scope>NUCLEOTIDE SEQUENCE [LARGE SCALE GENOMIC DNA]</scope>
    <source>
        <strain evidence="5 6">MYP5</strain>
    </source>
</reference>
<accession>A0ABX1R159</accession>
<dbReference type="Gene3D" id="3.40.50.880">
    <property type="match status" value="1"/>
</dbReference>
<proteinExistence type="predicted"/>
<name>A0ABX1R159_9ALTE</name>
<evidence type="ECO:0000256" key="1">
    <source>
        <dbReference type="ARBA" id="ARBA00023015"/>
    </source>
</evidence>
<keyword evidence="3" id="KW-0804">Transcription</keyword>
<keyword evidence="2" id="KW-0238">DNA-binding</keyword>
<dbReference type="InterPro" id="IPR009057">
    <property type="entry name" value="Homeodomain-like_sf"/>
</dbReference>
<organism evidence="5 6">
    <name type="scientific">Alteromonas ponticola</name>
    <dbReference type="NCBI Taxonomy" id="2720613"/>
    <lineage>
        <taxon>Bacteria</taxon>
        <taxon>Pseudomonadati</taxon>
        <taxon>Pseudomonadota</taxon>
        <taxon>Gammaproteobacteria</taxon>
        <taxon>Alteromonadales</taxon>
        <taxon>Alteromonadaceae</taxon>
        <taxon>Alteromonas/Salinimonas group</taxon>
        <taxon>Alteromonas</taxon>
    </lineage>
</organism>
<dbReference type="InterPro" id="IPR020449">
    <property type="entry name" value="Tscrpt_reg_AraC-type_HTH"/>
</dbReference>
<evidence type="ECO:0000256" key="2">
    <source>
        <dbReference type="ARBA" id="ARBA00023125"/>
    </source>
</evidence>
<dbReference type="PANTHER" id="PTHR43130">
    <property type="entry name" value="ARAC-FAMILY TRANSCRIPTIONAL REGULATOR"/>
    <property type="match status" value="1"/>
</dbReference>
<evidence type="ECO:0000256" key="3">
    <source>
        <dbReference type="ARBA" id="ARBA00023163"/>
    </source>
</evidence>
<dbReference type="InterPro" id="IPR029062">
    <property type="entry name" value="Class_I_gatase-like"/>
</dbReference>
<dbReference type="Pfam" id="PF12833">
    <property type="entry name" value="HTH_18"/>
    <property type="match status" value="1"/>
</dbReference>
<dbReference type="InterPro" id="IPR018060">
    <property type="entry name" value="HTH_AraC"/>
</dbReference>
<dbReference type="SUPFAM" id="SSF52317">
    <property type="entry name" value="Class I glutamine amidotransferase-like"/>
    <property type="match status" value="1"/>
</dbReference>
<comment type="caution">
    <text evidence="5">The sequence shown here is derived from an EMBL/GenBank/DDBJ whole genome shotgun (WGS) entry which is preliminary data.</text>
</comment>
<dbReference type="InterPro" id="IPR052158">
    <property type="entry name" value="INH-QAR"/>
</dbReference>
<evidence type="ECO:0000259" key="4">
    <source>
        <dbReference type="PROSITE" id="PS01124"/>
    </source>
</evidence>
<dbReference type="RefSeq" id="WP_169210784.1">
    <property type="nucleotide sequence ID" value="NZ_JAATNW010000005.1"/>
</dbReference>
<feature type="domain" description="HTH araC/xylS-type" evidence="4">
    <location>
        <begin position="220"/>
        <end position="318"/>
    </location>
</feature>
<dbReference type="EMBL" id="JAATNW010000005">
    <property type="protein sequence ID" value="NMH60210.1"/>
    <property type="molecule type" value="Genomic_DNA"/>
</dbReference>
<dbReference type="PRINTS" id="PR00032">
    <property type="entry name" value="HTHARAC"/>
</dbReference>
<evidence type="ECO:0000313" key="6">
    <source>
        <dbReference type="Proteomes" id="UP000709336"/>
    </source>
</evidence>
<dbReference type="SMART" id="SM00342">
    <property type="entry name" value="HTH_ARAC"/>
    <property type="match status" value="1"/>
</dbReference>
<evidence type="ECO:0000313" key="5">
    <source>
        <dbReference type="EMBL" id="NMH60210.1"/>
    </source>
</evidence>